<dbReference type="AlphaFoldDB" id="I0YK19"/>
<dbReference type="Pfam" id="PF00149">
    <property type="entry name" value="Metallophos"/>
    <property type="match status" value="1"/>
</dbReference>
<organism evidence="3 4">
    <name type="scientific">Coccomyxa subellipsoidea (strain C-169)</name>
    <name type="common">Green microalga</name>
    <dbReference type="NCBI Taxonomy" id="574566"/>
    <lineage>
        <taxon>Eukaryota</taxon>
        <taxon>Viridiplantae</taxon>
        <taxon>Chlorophyta</taxon>
        <taxon>core chlorophytes</taxon>
        <taxon>Trebouxiophyceae</taxon>
        <taxon>Trebouxiophyceae incertae sedis</taxon>
        <taxon>Coccomyxaceae</taxon>
        <taxon>Coccomyxa</taxon>
        <taxon>Coccomyxa subellipsoidea</taxon>
    </lineage>
</organism>
<dbReference type="PANTHER" id="PTHR42850">
    <property type="entry name" value="METALLOPHOSPHOESTERASE"/>
    <property type="match status" value="1"/>
</dbReference>
<dbReference type="EMBL" id="AGSI01000022">
    <property type="protein sequence ID" value="EIE18738.1"/>
    <property type="molecule type" value="Genomic_DNA"/>
</dbReference>
<dbReference type="STRING" id="574566.I0YK19"/>
<reference evidence="3 4" key="1">
    <citation type="journal article" date="2012" name="Genome Biol.">
        <title>The genome of the polar eukaryotic microalga coccomyxa subellipsoidea reveals traits of cold adaptation.</title>
        <authorList>
            <person name="Blanc G."/>
            <person name="Agarkova I."/>
            <person name="Grimwood J."/>
            <person name="Kuo A."/>
            <person name="Brueggeman A."/>
            <person name="Dunigan D."/>
            <person name="Gurnon J."/>
            <person name="Ladunga I."/>
            <person name="Lindquist E."/>
            <person name="Lucas S."/>
            <person name="Pangilinan J."/>
            <person name="Proschold T."/>
            <person name="Salamov A."/>
            <person name="Schmutz J."/>
            <person name="Weeks D."/>
            <person name="Yamada T."/>
            <person name="Claverie J.M."/>
            <person name="Grigoriev I."/>
            <person name="Van Etten J."/>
            <person name="Lomsadze A."/>
            <person name="Borodovsky M."/>
        </authorList>
    </citation>
    <scope>NUCLEOTIDE SEQUENCE [LARGE SCALE GENOMIC DNA]</scope>
    <source>
        <strain evidence="3 4">C-169</strain>
    </source>
</reference>
<dbReference type="InterPro" id="IPR050126">
    <property type="entry name" value="Ap4A_hydrolase"/>
</dbReference>
<dbReference type="KEGG" id="csl:COCSUDRAFT_68178"/>
<dbReference type="GO" id="GO:0006798">
    <property type="term" value="P:polyphosphate catabolic process"/>
    <property type="evidence" value="ECO:0007669"/>
    <property type="project" value="TreeGrafter"/>
</dbReference>
<keyword evidence="4" id="KW-1185">Reference proteome</keyword>
<dbReference type="GeneID" id="17036667"/>
<evidence type="ECO:0000313" key="4">
    <source>
        <dbReference type="Proteomes" id="UP000007264"/>
    </source>
</evidence>
<keyword evidence="1" id="KW-0472">Membrane</keyword>
<dbReference type="Gene3D" id="3.60.21.10">
    <property type="match status" value="1"/>
</dbReference>
<evidence type="ECO:0000256" key="1">
    <source>
        <dbReference type="SAM" id="Phobius"/>
    </source>
</evidence>
<feature type="domain" description="Calcineurin-like phosphoesterase" evidence="2">
    <location>
        <begin position="126"/>
        <end position="305"/>
    </location>
</feature>
<dbReference type="InterPro" id="IPR029052">
    <property type="entry name" value="Metallo-depent_PP-like"/>
</dbReference>
<dbReference type="InterPro" id="IPR004843">
    <property type="entry name" value="Calcineurin-like_PHP"/>
</dbReference>
<dbReference type="GO" id="GO:0000298">
    <property type="term" value="F:endopolyphosphatase activity"/>
    <property type="evidence" value="ECO:0007669"/>
    <property type="project" value="TreeGrafter"/>
</dbReference>
<comment type="caution">
    <text evidence="3">The sequence shown here is derived from an EMBL/GenBank/DDBJ whole genome shotgun (WGS) entry which is preliminary data.</text>
</comment>
<dbReference type="OrthoDB" id="10267127at2759"/>
<dbReference type="SUPFAM" id="SSF56300">
    <property type="entry name" value="Metallo-dependent phosphatases"/>
    <property type="match status" value="1"/>
</dbReference>
<dbReference type="Proteomes" id="UP000007264">
    <property type="component" value="Unassembled WGS sequence"/>
</dbReference>
<dbReference type="GO" id="GO:0005737">
    <property type="term" value="C:cytoplasm"/>
    <property type="evidence" value="ECO:0007669"/>
    <property type="project" value="TreeGrafter"/>
</dbReference>
<feature type="transmembrane region" description="Helical" evidence="1">
    <location>
        <begin position="55"/>
        <end position="76"/>
    </location>
</feature>
<proteinExistence type="predicted"/>
<sequence>MSADNGAALPLIEEEEGIRQYGDIEASDRRRRKDIDRQSARAVKGGATRGSYRKLALAATMLATVGVAFALLITAVELSKEDDTPTYDLGLDRSSPQYLLFLASAGKLLPGEVHATLPEDAIGPGRLIIIGDVHGCVKELKELLEEAEYVEGEDTVVLVGDLVDKGPYPLEVLAEARRLKFHSVRGNHDDEVLAAYEALARGKHVPGGKKWVKDLPAAAAQWLHALPFSLRIPSYGVTVVHAGIVPDVPLERQSLGDMYLMREVVNGTNGRWRAEEAKCDRGHLGPPWAAVWDGPEHIYFGHDHQRGLQERPYATGLDTGCCYGDRLTAAVLPALKDLKALGDASGGRHLDKLGAKIISVPAHEKYYDVDPCD</sequence>
<keyword evidence="1" id="KW-0812">Transmembrane</keyword>
<accession>I0YK19</accession>
<dbReference type="PANTHER" id="PTHR42850:SF4">
    <property type="entry name" value="ZINC-DEPENDENT ENDOPOLYPHOSPHATASE"/>
    <property type="match status" value="1"/>
</dbReference>
<keyword evidence="1" id="KW-1133">Transmembrane helix</keyword>
<dbReference type="RefSeq" id="XP_005643282.1">
    <property type="nucleotide sequence ID" value="XM_005643225.1"/>
</dbReference>
<name>I0YK19_COCSC</name>
<dbReference type="GO" id="GO:0016791">
    <property type="term" value="F:phosphatase activity"/>
    <property type="evidence" value="ECO:0007669"/>
    <property type="project" value="TreeGrafter"/>
</dbReference>
<dbReference type="eggNOG" id="ENOG502S28V">
    <property type="taxonomic scope" value="Eukaryota"/>
</dbReference>
<gene>
    <name evidence="3" type="ORF">COCSUDRAFT_68178</name>
</gene>
<evidence type="ECO:0000259" key="2">
    <source>
        <dbReference type="Pfam" id="PF00149"/>
    </source>
</evidence>
<dbReference type="CDD" id="cd00144">
    <property type="entry name" value="MPP_PPP_family"/>
    <property type="match status" value="1"/>
</dbReference>
<protein>
    <submittedName>
        <fullName evidence="3">Metallo-dependent phosphatase</fullName>
    </submittedName>
</protein>
<evidence type="ECO:0000313" key="3">
    <source>
        <dbReference type="EMBL" id="EIE18738.1"/>
    </source>
</evidence>